<dbReference type="Proteomes" id="UP000678276">
    <property type="component" value="Unassembled WGS sequence"/>
</dbReference>
<dbReference type="Pfam" id="PF14076">
    <property type="entry name" value="DUF4258"/>
    <property type="match status" value="1"/>
</dbReference>
<comment type="caution">
    <text evidence="1">The sequence shown here is derived from an EMBL/GenBank/DDBJ whole genome shotgun (WGS) entry which is preliminary data.</text>
</comment>
<keyword evidence="2" id="KW-1185">Reference proteome</keyword>
<dbReference type="EMBL" id="JAGJCF010000007">
    <property type="protein sequence ID" value="MBP0616332.1"/>
    <property type="molecule type" value="Genomic_DNA"/>
</dbReference>
<gene>
    <name evidence="1" type="ORF">J6595_12135</name>
</gene>
<evidence type="ECO:0000313" key="2">
    <source>
        <dbReference type="Proteomes" id="UP000678276"/>
    </source>
</evidence>
<dbReference type="InterPro" id="IPR025354">
    <property type="entry name" value="DUF4258"/>
</dbReference>
<accession>A0ABS4BHU7</accession>
<evidence type="ECO:0000313" key="1">
    <source>
        <dbReference type="EMBL" id="MBP0616332.1"/>
    </source>
</evidence>
<name>A0ABS4BHU7_9HYPH</name>
<sequence length="115" mass="12892">MAWTPKEATYAIREIARSDRLSLTYKLHAKERLSERGLINSDVLYALKYGFVHQPSEPATRAGYNRYRMEGKTPNSGARSIGVVAIPDRAGCLLTIVTVMWLDEFETRSGSIIGE</sequence>
<organism evidence="1 2">
    <name type="scientific">Jiella mangrovi</name>
    <dbReference type="NCBI Taxonomy" id="2821407"/>
    <lineage>
        <taxon>Bacteria</taxon>
        <taxon>Pseudomonadati</taxon>
        <taxon>Pseudomonadota</taxon>
        <taxon>Alphaproteobacteria</taxon>
        <taxon>Hyphomicrobiales</taxon>
        <taxon>Aurantimonadaceae</taxon>
        <taxon>Jiella</taxon>
    </lineage>
</organism>
<reference evidence="1 2" key="1">
    <citation type="submission" date="2021-04" db="EMBL/GenBank/DDBJ databases">
        <title>Whole genome sequence of Jiella sp. KSK16Y-1.</title>
        <authorList>
            <person name="Tuo L."/>
        </authorList>
    </citation>
    <scope>NUCLEOTIDE SEQUENCE [LARGE SCALE GENOMIC DNA]</scope>
    <source>
        <strain evidence="1 2">KSK16Y-1</strain>
    </source>
</reference>
<proteinExistence type="predicted"/>
<protein>
    <submittedName>
        <fullName evidence="1">DUF4258 domain-containing protein</fullName>
    </submittedName>
</protein>